<dbReference type="EnsemblPlants" id="AVESA.00010b.r2.1AG0001070.1">
    <property type="protein sequence ID" value="AVESA.00010b.r2.1AG0001070.1.CDS"/>
    <property type="gene ID" value="AVESA.00010b.r2.1AG0001070"/>
</dbReference>
<sequence>MANKMDEMRKDLEEITNQHKNFNLTEGPSANEPQVIDTRETSSIIETQIVGRNDDKENILACLVESMTKDITILPIYGIGGLGKTTLAKMIYNSSQFKDYSQVWVYVSQTFDLKKIGNSIITQLSDKKKESEYTGMEMIHKSLQKLLSDKKILIVLDDLWQGDQSHLESLVDMLRVGHKIVKDDLIHQWVSLGFCTWQHGETYIRELLGLSFLEHSMSSSVSTIKLDDEDITLLTMHDLVHDLARSVMDDEILVICKGNNADGRCYHYALLDDCSKPFGLELSKIRALRFTDCDKTELHDAAFSSAKSLRVLDLSECSIHKLPDSIGVLKHLRYLNAPSVQDAIIPNSITRLSRLIYLNLCGSCKILALPESIGEIAGLQYLNLSGCSGIEKLPESFGRLKALLHLDLSNCSCIGVSLPHFEVQPGNSDCSSNLVQLQQVDPEVLEISKLENVKCIGEAQRINLMDKNRLYDLKLEWTGDAMRFVDDKLLLEKLKPPSTLKELVICGYNGDSFPAWLVLDQLTNLERLVISGMANLEELNITYSSVEVEDHVLQSLVIHDCPKLRMNRLLPKAKQWMISNSDNVLSSWEECTLPYTSERSPEVIRHLSSLETLCLEDTDMEELPKWTGDLTSLRDLTISRCTGLKGLNEKMRQLTNLRSLQLRYCDSMVSLPHWLGELTSLKRLVLWQCDVLRSLPESIQQLIGLKKLQIVSCHQLKHVVESEEGNMTKLTHNKDRVCLLPSSLEELQIGNCNGIKSLPEGMERLTKLKKLDIRGCPELKQWCEIEENQMKLAHIKEKARISDLDADRLPNSGAVVLPLARCRSRRTRRTEGRPFPRFGTAALSRRAGTVDLPRGRFR</sequence>
<reference evidence="1" key="1">
    <citation type="submission" date="2021-05" db="EMBL/GenBank/DDBJ databases">
        <authorList>
            <person name="Scholz U."/>
            <person name="Mascher M."/>
            <person name="Fiebig A."/>
        </authorList>
    </citation>
    <scope>NUCLEOTIDE SEQUENCE [LARGE SCALE GENOMIC DNA]</scope>
</reference>
<keyword evidence="2" id="KW-1185">Reference proteome</keyword>
<accession>A0ACD5T6L6</accession>
<name>A0ACD5T6L6_AVESA</name>
<dbReference type="Proteomes" id="UP001732700">
    <property type="component" value="Chromosome 1A"/>
</dbReference>
<organism evidence="1 2">
    <name type="scientific">Avena sativa</name>
    <name type="common">Oat</name>
    <dbReference type="NCBI Taxonomy" id="4498"/>
    <lineage>
        <taxon>Eukaryota</taxon>
        <taxon>Viridiplantae</taxon>
        <taxon>Streptophyta</taxon>
        <taxon>Embryophyta</taxon>
        <taxon>Tracheophyta</taxon>
        <taxon>Spermatophyta</taxon>
        <taxon>Magnoliopsida</taxon>
        <taxon>Liliopsida</taxon>
        <taxon>Poales</taxon>
        <taxon>Poaceae</taxon>
        <taxon>BOP clade</taxon>
        <taxon>Pooideae</taxon>
        <taxon>Poodae</taxon>
        <taxon>Poeae</taxon>
        <taxon>Poeae Chloroplast Group 1 (Aveneae type)</taxon>
        <taxon>Aveninae</taxon>
        <taxon>Avena</taxon>
    </lineage>
</organism>
<reference evidence="1" key="2">
    <citation type="submission" date="2025-09" db="UniProtKB">
        <authorList>
            <consortium name="EnsemblPlants"/>
        </authorList>
    </citation>
    <scope>IDENTIFICATION</scope>
</reference>
<protein>
    <submittedName>
        <fullName evidence="1">Uncharacterized protein</fullName>
    </submittedName>
</protein>
<proteinExistence type="predicted"/>
<evidence type="ECO:0000313" key="1">
    <source>
        <dbReference type="EnsemblPlants" id="AVESA.00010b.r2.1AG0001070.1.CDS"/>
    </source>
</evidence>
<evidence type="ECO:0000313" key="2">
    <source>
        <dbReference type="Proteomes" id="UP001732700"/>
    </source>
</evidence>